<feature type="chain" id="PRO_5014882615" evidence="1">
    <location>
        <begin position="24"/>
        <end position="76"/>
    </location>
</feature>
<organism evidence="2">
    <name type="scientific">Anopheles marajoara</name>
    <dbReference type="NCBI Taxonomy" id="58244"/>
    <lineage>
        <taxon>Eukaryota</taxon>
        <taxon>Metazoa</taxon>
        <taxon>Ecdysozoa</taxon>
        <taxon>Arthropoda</taxon>
        <taxon>Hexapoda</taxon>
        <taxon>Insecta</taxon>
        <taxon>Pterygota</taxon>
        <taxon>Neoptera</taxon>
        <taxon>Endopterygota</taxon>
        <taxon>Diptera</taxon>
        <taxon>Nematocera</taxon>
        <taxon>Culicoidea</taxon>
        <taxon>Culicidae</taxon>
        <taxon>Anophelinae</taxon>
        <taxon>Anopheles</taxon>
    </lineage>
</organism>
<feature type="signal peptide" evidence="1">
    <location>
        <begin position="1"/>
        <end position="23"/>
    </location>
</feature>
<dbReference type="AlphaFoldDB" id="A0A2M4CCL2"/>
<evidence type="ECO:0000313" key="2">
    <source>
        <dbReference type="EMBL" id="MBW63077.1"/>
    </source>
</evidence>
<reference evidence="2" key="1">
    <citation type="submission" date="2018-01" db="EMBL/GenBank/DDBJ databases">
        <title>An insight into the sialome of Amazonian anophelines.</title>
        <authorList>
            <person name="Ribeiro J.M."/>
            <person name="Scarpassa V."/>
            <person name="Calvo E."/>
        </authorList>
    </citation>
    <scope>NUCLEOTIDE SEQUENCE</scope>
    <source>
        <tissue evidence="2">Salivary glands</tissue>
    </source>
</reference>
<sequence>MPLPSALPLLLLKGLLAARLVLATTSTTVEVVFEEDFLFSRTFTTTEHGRIGGLLVNAATLTGCLTALSRLLDPPL</sequence>
<dbReference type="EMBL" id="GGFJ01013936">
    <property type="protein sequence ID" value="MBW63077.1"/>
    <property type="molecule type" value="Transcribed_RNA"/>
</dbReference>
<evidence type="ECO:0000256" key="1">
    <source>
        <dbReference type="SAM" id="SignalP"/>
    </source>
</evidence>
<protein>
    <submittedName>
        <fullName evidence="2">Putative secreted protein</fullName>
    </submittedName>
</protein>
<proteinExistence type="predicted"/>
<keyword evidence="1" id="KW-0732">Signal</keyword>
<accession>A0A2M4CCL2</accession>
<name>A0A2M4CCL2_9DIPT</name>